<reference evidence="2" key="1">
    <citation type="journal article" date="2016" name="Nat. Biotechnol.">
        <title>Sequencing wild and cultivated cassava and related species reveals extensive interspecific hybridization and genetic diversity.</title>
        <authorList>
            <person name="Bredeson J.V."/>
            <person name="Lyons J.B."/>
            <person name="Prochnik S.E."/>
            <person name="Wu G.A."/>
            <person name="Ha C.M."/>
            <person name="Edsinger-Gonzales E."/>
            <person name="Grimwood J."/>
            <person name="Schmutz J."/>
            <person name="Rabbi I.Y."/>
            <person name="Egesi C."/>
            <person name="Nauluvula P."/>
            <person name="Lebot V."/>
            <person name="Ndunguru J."/>
            <person name="Mkamilo G."/>
            <person name="Bart R.S."/>
            <person name="Setter T.L."/>
            <person name="Gleadow R.M."/>
            <person name="Kulakow P."/>
            <person name="Ferguson M.E."/>
            <person name="Rounsley S."/>
            <person name="Rokhsar D.S."/>
        </authorList>
    </citation>
    <scope>NUCLEOTIDE SEQUENCE [LARGE SCALE GENOMIC DNA]</scope>
    <source>
        <strain evidence="2">cv. AM560-2</strain>
    </source>
</reference>
<sequence>MKDYVISSYGDYQPPITRPAITANNFELKPSFMLMTQQNQFRGTPLKNLHAYLNRFLEISDSTKMNGVTEDVIRLRLFSFSLRDKAKEWLDFIPPGSITTKAVGVLEVDALNFIHAKFDALTKELKNMSVYVAGNNSVDTVRNNSAYCEFYGRGHICSECSSMGEVANVNSSNYPKPTGNPYSNTYNPGWRNYLNFKLLMENFLFVQQKQDEAIRLLTAKVDQLATHNKMLENHIAQQTSSSSKAAGKLPSQHEYPRGHYNAIILRSEFQKGKLDTQFGKFLKVLKSLYINIPFTEALSQIPSYTKFIKEILSKKRMLEESGNSSILCDIGNLHIDKTLYDLSATVSLMPLSICQKLKLDELKPTTISFQLANRSIKYLRGILENISLKISKFFILVDFIVFDLEEDMRTHIILRRPFLATTGATVDVKNGKLALQVGKSKLLSASFIPL</sequence>
<protein>
    <submittedName>
        <fullName evidence="1">Uncharacterized protein</fullName>
    </submittedName>
</protein>
<name>A0ACB7HEX7_MANES</name>
<evidence type="ECO:0000313" key="1">
    <source>
        <dbReference type="EMBL" id="KAG8650731.1"/>
    </source>
</evidence>
<dbReference type="EMBL" id="CM004393">
    <property type="protein sequence ID" value="KAG8650731.1"/>
    <property type="molecule type" value="Genomic_DNA"/>
</dbReference>
<organism evidence="1 2">
    <name type="scientific">Manihot esculenta</name>
    <name type="common">Cassava</name>
    <name type="synonym">Jatropha manihot</name>
    <dbReference type="NCBI Taxonomy" id="3983"/>
    <lineage>
        <taxon>Eukaryota</taxon>
        <taxon>Viridiplantae</taxon>
        <taxon>Streptophyta</taxon>
        <taxon>Embryophyta</taxon>
        <taxon>Tracheophyta</taxon>
        <taxon>Spermatophyta</taxon>
        <taxon>Magnoliopsida</taxon>
        <taxon>eudicotyledons</taxon>
        <taxon>Gunneridae</taxon>
        <taxon>Pentapetalae</taxon>
        <taxon>rosids</taxon>
        <taxon>fabids</taxon>
        <taxon>Malpighiales</taxon>
        <taxon>Euphorbiaceae</taxon>
        <taxon>Crotonoideae</taxon>
        <taxon>Manihoteae</taxon>
        <taxon>Manihot</taxon>
    </lineage>
</organism>
<gene>
    <name evidence="1" type="ORF">MANES_07G068316v8</name>
</gene>
<accession>A0ACB7HEX7</accession>
<keyword evidence="2" id="KW-1185">Reference proteome</keyword>
<dbReference type="Proteomes" id="UP000091857">
    <property type="component" value="Chromosome 7"/>
</dbReference>
<comment type="caution">
    <text evidence="1">The sequence shown here is derived from an EMBL/GenBank/DDBJ whole genome shotgun (WGS) entry which is preliminary data.</text>
</comment>
<evidence type="ECO:0000313" key="2">
    <source>
        <dbReference type="Proteomes" id="UP000091857"/>
    </source>
</evidence>
<proteinExistence type="predicted"/>